<evidence type="ECO:0000259" key="2">
    <source>
        <dbReference type="Pfam" id="PF08450"/>
    </source>
</evidence>
<dbReference type="SUPFAM" id="SSF63829">
    <property type="entry name" value="Calcium-dependent phosphotriesterase"/>
    <property type="match status" value="1"/>
</dbReference>
<feature type="domain" description="SMP-30/Gluconolactonase/LRE-like region" evidence="2">
    <location>
        <begin position="15"/>
        <end position="254"/>
    </location>
</feature>
<dbReference type="InterPro" id="IPR013658">
    <property type="entry name" value="SGL"/>
</dbReference>
<evidence type="ECO:0000313" key="4">
    <source>
        <dbReference type="Proteomes" id="UP001548713"/>
    </source>
</evidence>
<evidence type="ECO:0000256" key="1">
    <source>
        <dbReference type="ARBA" id="ARBA00008853"/>
    </source>
</evidence>
<organism evidence="3 4">
    <name type="scientific">Novosphingobium kalidii</name>
    <dbReference type="NCBI Taxonomy" id="3230299"/>
    <lineage>
        <taxon>Bacteria</taxon>
        <taxon>Pseudomonadati</taxon>
        <taxon>Pseudomonadota</taxon>
        <taxon>Alphaproteobacteria</taxon>
        <taxon>Sphingomonadales</taxon>
        <taxon>Sphingomonadaceae</taxon>
        <taxon>Novosphingobium</taxon>
    </lineage>
</organism>
<protein>
    <submittedName>
        <fullName evidence="3">SMP-30/gluconolactonase/LRE family protein</fullName>
        <ecNumber evidence="3">3.1.1.99</ecNumber>
    </submittedName>
</protein>
<dbReference type="GO" id="GO:0016787">
    <property type="term" value="F:hydrolase activity"/>
    <property type="evidence" value="ECO:0007669"/>
    <property type="project" value="UniProtKB-KW"/>
</dbReference>
<comment type="caution">
    <text evidence="3">The sequence shown here is derived from an EMBL/GenBank/DDBJ whole genome shotgun (WGS) entry which is preliminary data.</text>
</comment>
<name>A0ABV2D338_9SPHN</name>
<dbReference type="EMBL" id="JBEWLY010000019">
    <property type="protein sequence ID" value="MET1756290.1"/>
    <property type="molecule type" value="Genomic_DNA"/>
</dbReference>
<evidence type="ECO:0000313" key="3">
    <source>
        <dbReference type="EMBL" id="MET1756290.1"/>
    </source>
</evidence>
<gene>
    <name evidence="3" type="ORF">ABVV53_12610</name>
</gene>
<dbReference type="InterPro" id="IPR011042">
    <property type="entry name" value="6-blade_b-propeller_TolB-like"/>
</dbReference>
<reference evidence="3 4" key="1">
    <citation type="submission" date="2024-07" db="EMBL/GenBank/DDBJ databases">
        <title>Novosphingobium kalidii RD2P27.</title>
        <authorList>
            <person name="Sun J.-Q."/>
        </authorList>
    </citation>
    <scope>NUCLEOTIDE SEQUENCE [LARGE SCALE GENOMIC DNA]</scope>
    <source>
        <strain evidence="3 4">RD2P27</strain>
    </source>
</reference>
<dbReference type="EC" id="3.1.1.99" evidence="3"/>
<accession>A0ABV2D338</accession>
<dbReference type="PRINTS" id="PR01790">
    <property type="entry name" value="SMP30FAMILY"/>
</dbReference>
<dbReference type="PANTHER" id="PTHR10907:SF47">
    <property type="entry name" value="REGUCALCIN"/>
    <property type="match status" value="1"/>
</dbReference>
<comment type="similarity">
    <text evidence="1">Belongs to the SMP-30/CGR1 family.</text>
</comment>
<dbReference type="RefSeq" id="WP_353984779.1">
    <property type="nucleotide sequence ID" value="NZ_JBEWLY010000019.1"/>
</dbReference>
<dbReference type="InterPro" id="IPR005511">
    <property type="entry name" value="SMP-30"/>
</dbReference>
<dbReference type="Gene3D" id="2.120.10.30">
    <property type="entry name" value="TolB, C-terminal domain"/>
    <property type="match status" value="1"/>
</dbReference>
<dbReference type="Pfam" id="PF08450">
    <property type="entry name" value="SGL"/>
    <property type="match status" value="1"/>
</dbReference>
<keyword evidence="4" id="KW-1185">Reference proteome</keyword>
<dbReference type="Proteomes" id="UP001548713">
    <property type="component" value="Unassembled WGS sequence"/>
</dbReference>
<dbReference type="PANTHER" id="PTHR10907">
    <property type="entry name" value="REGUCALCIN"/>
    <property type="match status" value="1"/>
</dbReference>
<proteinExistence type="inferred from homology"/>
<keyword evidence="3" id="KW-0378">Hydrolase</keyword>
<sequence length="296" mass="32622">MNEWRKIERDVRDELGEGITWNARENAIYWVDIKAAALNRMALDDGSIQRWSMPEPVGWVVQDACGDLIGGFQSGFGRIQLDPLAVTPLFDPEPHFPGNRMNDGKADRHGAIWCGTMDMAEDHARGSLYRLDRDGACKVIDSGYMVPNGPAFSPCGRWLYHSDTALRTIYRLELGEAGIVNKQPFIVFSEDQGHPDGMTADAEGHLWVAHWDGGRISRFTPDGTLNRSLPLPAKRVTNICFAGAQLDRMFVTTAATGLAHSEFDGALYEIRPGVTGLPTHSYGGQLASSLKVDFAD</sequence>